<proteinExistence type="predicted"/>
<reference evidence="3" key="1">
    <citation type="submission" date="2010-08" db="EMBL/GenBank/DDBJ databases">
        <authorList>
            <consortium name="Caenorhabditis japonica Sequencing Consortium"/>
            <person name="Wilson R.K."/>
        </authorList>
    </citation>
    <scope>NUCLEOTIDE SEQUENCE [LARGE SCALE GENOMIC DNA]</scope>
    <source>
        <strain evidence="3">DF5081</strain>
    </source>
</reference>
<reference evidence="2" key="2">
    <citation type="submission" date="2022-06" db="UniProtKB">
        <authorList>
            <consortium name="EnsemblMetazoa"/>
        </authorList>
    </citation>
    <scope>IDENTIFICATION</scope>
    <source>
        <strain evidence="2">DF5081</strain>
    </source>
</reference>
<dbReference type="AlphaFoldDB" id="A0A8R1DQ56"/>
<keyword evidence="1" id="KW-0472">Membrane</keyword>
<sequence length="102" mass="11445">MSKEVQYVADSVSLLNACVGIRKQFEVDKVTEKFGVIGAVGLLIFHVLSMVNGHLPKEDPLAKQLRELGNQIARLSDQTSKHFAELKEFITEHDIIRVRNDA</sequence>
<evidence type="ECO:0000313" key="2">
    <source>
        <dbReference type="EnsemblMetazoa" id="CJA07851.1"/>
    </source>
</evidence>
<keyword evidence="3" id="KW-1185">Reference proteome</keyword>
<evidence type="ECO:0000313" key="3">
    <source>
        <dbReference type="Proteomes" id="UP000005237"/>
    </source>
</evidence>
<protein>
    <submittedName>
        <fullName evidence="2">Uncharacterized protein</fullName>
    </submittedName>
</protein>
<feature type="transmembrane region" description="Helical" evidence="1">
    <location>
        <begin position="34"/>
        <end position="55"/>
    </location>
</feature>
<dbReference type="Proteomes" id="UP000005237">
    <property type="component" value="Unassembled WGS sequence"/>
</dbReference>
<organism evidence="2 3">
    <name type="scientific">Caenorhabditis japonica</name>
    <dbReference type="NCBI Taxonomy" id="281687"/>
    <lineage>
        <taxon>Eukaryota</taxon>
        <taxon>Metazoa</taxon>
        <taxon>Ecdysozoa</taxon>
        <taxon>Nematoda</taxon>
        <taxon>Chromadorea</taxon>
        <taxon>Rhabditida</taxon>
        <taxon>Rhabditina</taxon>
        <taxon>Rhabditomorpha</taxon>
        <taxon>Rhabditoidea</taxon>
        <taxon>Rhabditidae</taxon>
        <taxon>Peloderinae</taxon>
        <taxon>Caenorhabditis</taxon>
    </lineage>
</organism>
<name>A0A8R1DQ56_CAEJA</name>
<accession>A0A8R1DQ56</accession>
<dbReference type="EnsemblMetazoa" id="CJA07851.1">
    <property type="protein sequence ID" value="CJA07851.1"/>
    <property type="gene ID" value="WBGene00127055"/>
</dbReference>
<keyword evidence="1" id="KW-0812">Transmembrane</keyword>
<evidence type="ECO:0000256" key="1">
    <source>
        <dbReference type="SAM" id="Phobius"/>
    </source>
</evidence>
<keyword evidence="1" id="KW-1133">Transmembrane helix</keyword>